<proteinExistence type="predicted"/>
<evidence type="ECO:0000313" key="1">
    <source>
        <dbReference type="EMBL" id="EAK0469441.1"/>
    </source>
</evidence>
<sequence>NANITLEVKAGVNSLDASASSGKVSADLKAADVKTVKGGSGDDKFVVGTKVANVNVDGGAGNDELVIKGSGTLKPTVANVEKVTLDATGDLTLAMNNAKDVSELNIKGDTGGVIVLNSNISSLNFLSTAEGTNAVTIDSENLATINYKAGTEAAEIKGNLTATKATNLTVNTDALANITSTGATLTANSATSMSLNINAEKTAQSLKLSATKLKDLAVVNKSVDGFTIKGDANSLDALSNLNVTTDGKFSFDTITGLVGVSTVTLSGANDKSAVTLGNLGSDKVTQGIALNASGLKAGLEVGNTVTKGSININLNAMSGDAKLGAANSETDNLSISVNGVEGKFETGALKAAASTTVSLTNVKGA</sequence>
<dbReference type="AlphaFoldDB" id="A0A5L4L825"/>
<reference evidence="1" key="1">
    <citation type="submission" date="2018-05" db="EMBL/GenBank/DDBJ databases">
        <authorList>
            <consortium name="PulseNet: The National Subtyping Network for Foodborne Disease Surveillance"/>
            <person name="Tarr C.L."/>
            <person name="Trees E."/>
            <person name="Katz L.S."/>
            <person name="Carleton-Romer H.A."/>
            <person name="Stroika S."/>
            <person name="Kucerova Z."/>
            <person name="Roache K.F."/>
            <person name="Sabol A.L."/>
            <person name="Besser J."/>
            <person name="Gerner-Smidt P."/>
        </authorList>
    </citation>
    <scope>NUCLEOTIDE SEQUENCE</scope>
    <source>
        <strain evidence="1">D4313</strain>
    </source>
</reference>
<comment type="caution">
    <text evidence="1">The sequence shown here is derived from an EMBL/GenBank/DDBJ whole genome shotgun (WGS) entry which is preliminary data.</text>
</comment>
<dbReference type="InterPro" id="IPR011049">
    <property type="entry name" value="Serralysin-like_metalloprot_C"/>
</dbReference>
<feature type="non-terminal residue" evidence="1">
    <location>
        <position position="1"/>
    </location>
</feature>
<organism evidence="1">
    <name type="scientific">Campylobacter fetus</name>
    <dbReference type="NCBI Taxonomy" id="196"/>
    <lineage>
        <taxon>Bacteria</taxon>
        <taxon>Pseudomonadati</taxon>
        <taxon>Campylobacterota</taxon>
        <taxon>Epsilonproteobacteria</taxon>
        <taxon>Campylobacterales</taxon>
        <taxon>Campylobacteraceae</taxon>
        <taxon>Campylobacter</taxon>
    </lineage>
</organism>
<protein>
    <submittedName>
        <fullName evidence="1">Cell surface protein</fullName>
    </submittedName>
</protein>
<gene>
    <name evidence="1" type="ORF">AAH24_08765</name>
</gene>
<feature type="non-terminal residue" evidence="1">
    <location>
        <position position="365"/>
    </location>
</feature>
<dbReference type="SUPFAM" id="SSF51120">
    <property type="entry name" value="beta-Roll"/>
    <property type="match status" value="1"/>
</dbReference>
<dbReference type="EMBL" id="AACCXM010000026">
    <property type="protein sequence ID" value="EAK0469441.1"/>
    <property type="molecule type" value="Genomic_DNA"/>
</dbReference>
<name>A0A5L4L825_CAMFE</name>
<dbReference type="Gene3D" id="2.150.10.10">
    <property type="entry name" value="Serralysin-like metalloprotease, C-terminal"/>
    <property type="match status" value="1"/>
</dbReference>
<accession>A0A5L4L825</accession>